<accession>A0ABY2I043</accession>
<dbReference type="EMBL" id="SOFD01000041">
    <property type="protein sequence ID" value="TFB73082.1"/>
    <property type="molecule type" value="Genomic_DNA"/>
</dbReference>
<evidence type="ECO:0000313" key="3">
    <source>
        <dbReference type="Proteomes" id="UP000298252"/>
    </source>
</evidence>
<comment type="caution">
    <text evidence="2">The sequence shown here is derived from an EMBL/GenBank/DDBJ whole genome shotgun (WGS) entry which is preliminary data.</text>
</comment>
<evidence type="ECO:0000313" key="2">
    <source>
        <dbReference type="EMBL" id="TFB73082.1"/>
    </source>
</evidence>
<name>A0ABY2I043_9MICO</name>
<sequence length="78" mass="8321">MFIRGGGQLRFDEGGRLSFAALKPILDPDRQRAKLAAAQLATRPANAAAPPVPPQPSPRKIAAPPSEVSADRRPTFHP</sequence>
<feature type="region of interest" description="Disordered" evidence="1">
    <location>
        <begin position="36"/>
        <end position="78"/>
    </location>
</feature>
<dbReference type="Proteomes" id="UP000298252">
    <property type="component" value="Unassembled WGS sequence"/>
</dbReference>
<keyword evidence="3" id="KW-1185">Reference proteome</keyword>
<feature type="compositionally biased region" description="Low complexity" evidence="1">
    <location>
        <begin position="36"/>
        <end position="49"/>
    </location>
</feature>
<reference evidence="2 3" key="1">
    <citation type="submission" date="2019-03" db="EMBL/GenBank/DDBJ databases">
        <title>Genomics of glacier-inhabiting Cryobacterium strains.</title>
        <authorList>
            <person name="Liu Q."/>
            <person name="Xin Y.-H."/>
        </authorList>
    </citation>
    <scope>NUCLEOTIDE SEQUENCE [LARGE SCALE GENOMIC DNA]</scope>
    <source>
        <strain evidence="2 3">Hh8</strain>
    </source>
</reference>
<gene>
    <name evidence="2" type="ORF">E3O21_18590</name>
</gene>
<evidence type="ECO:0000256" key="1">
    <source>
        <dbReference type="SAM" id="MobiDB-lite"/>
    </source>
</evidence>
<organism evidence="2 3">
    <name type="scientific">Cryobacterium flavum</name>
    <dbReference type="NCBI Taxonomy" id="1424659"/>
    <lineage>
        <taxon>Bacteria</taxon>
        <taxon>Bacillati</taxon>
        <taxon>Actinomycetota</taxon>
        <taxon>Actinomycetes</taxon>
        <taxon>Micrococcales</taxon>
        <taxon>Microbacteriaceae</taxon>
        <taxon>Cryobacterium</taxon>
    </lineage>
</organism>
<feature type="compositionally biased region" description="Basic and acidic residues" evidence="1">
    <location>
        <begin position="69"/>
        <end position="78"/>
    </location>
</feature>
<proteinExistence type="predicted"/>
<protein>
    <submittedName>
        <fullName evidence="2">Uncharacterized protein</fullName>
    </submittedName>
</protein>